<feature type="compositionally biased region" description="Low complexity" evidence="1">
    <location>
        <begin position="250"/>
        <end position="261"/>
    </location>
</feature>
<sequence>MPIQPSAFPGIFIRTSERAAHDGSGPALQGAEFVRRNESALQQLASRDSGRALLRQIEAITTMAPRKRVVLTPAQDGKVHVRAFRRDDATQSRVGLNNAADTSAYLSEWRAPDAFMPVVAATPLPGRETPGADEAWVYTDPEVAWRYPTPESGEGEPSPADYVATLGHELIHARDSLHGIQPQPTADQTLYLHPVIDAPIRRSLLPVELRTVGVGAHAGAEPSENTIRAEQGLTQRPSYHGFTTDGHGDAAASASVASAVAPRDPQDRSS</sequence>
<accession>A0A1G6W2P5</accession>
<evidence type="ECO:0000313" key="3">
    <source>
        <dbReference type="Proteomes" id="UP000198781"/>
    </source>
</evidence>
<gene>
    <name evidence="2" type="ORF">SAMN05192589_107209</name>
</gene>
<dbReference type="Proteomes" id="UP000198781">
    <property type="component" value="Unassembled WGS sequence"/>
</dbReference>
<dbReference type="EMBL" id="FMZC01000007">
    <property type="protein sequence ID" value="SDD60079.1"/>
    <property type="molecule type" value="Genomic_DNA"/>
</dbReference>
<organism evidence="2 3">
    <name type="scientific">Paracidovorax valerianellae</name>
    <dbReference type="NCBI Taxonomy" id="187868"/>
    <lineage>
        <taxon>Bacteria</taxon>
        <taxon>Pseudomonadati</taxon>
        <taxon>Pseudomonadota</taxon>
        <taxon>Betaproteobacteria</taxon>
        <taxon>Burkholderiales</taxon>
        <taxon>Comamonadaceae</taxon>
        <taxon>Paracidovorax</taxon>
    </lineage>
</organism>
<protein>
    <submittedName>
        <fullName evidence="2">Effector protein</fullName>
    </submittedName>
</protein>
<evidence type="ECO:0000313" key="2">
    <source>
        <dbReference type="EMBL" id="SDD60079.1"/>
    </source>
</evidence>
<proteinExistence type="predicted"/>
<dbReference type="Pfam" id="PF14891">
    <property type="entry name" value="Peptidase_M91"/>
    <property type="match status" value="1"/>
</dbReference>
<reference evidence="2 3" key="1">
    <citation type="submission" date="2016-10" db="EMBL/GenBank/DDBJ databases">
        <authorList>
            <person name="de Groot N.N."/>
        </authorList>
    </citation>
    <scope>NUCLEOTIDE SEQUENCE [LARGE SCALE GENOMIC DNA]</scope>
    <source>
        <strain evidence="2 3">DSM 16619</strain>
    </source>
</reference>
<dbReference type="RefSeq" id="WP_175537750.1">
    <property type="nucleotide sequence ID" value="NZ_FMZC01000007.1"/>
</dbReference>
<dbReference type="AlphaFoldDB" id="A0A1G6W2P5"/>
<dbReference type="STRING" id="187868.SAMN05192589_107209"/>
<evidence type="ECO:0000256" key="1">
    <source>
        <dbReference type="SAM" id="MobiDB-lite"/>
    </source>
</evidence>
<dbReference type="InterPro" id="IPR028208">
    <property type="entry name" value="Effector_pro_NleD-like"/>
</dbReference>
<keyword evidence="3" id="KW-1185">Reference proteome</keyword>
<name>A0A1G6W2P5_9BURK</name>
<feature type="region of interest" description="Disordered" evidence="1">
    <location>
        <begin position="236"/>
        <end position="270"/>
    </location>
</feature>